<dbReference type="AlphaFoldDB" id="A0A2S6N0H0"/>
<dbReference type="OrthoDB" id="8399830at2"/>
<protein>
    <submittedName>
        <fullName evidence="1">Uncharacterized protein</fullName>
    </submittedName>
</protein>
<gene>
    <name evidence="1" type="ORF">CCS01_25100</name>
</gene>
<keyword evidence="2" id="KW-1185">Reference proteome</keyword>
<accession>A0A2S6N0H0</accession>
<dbReference type="Proteomes" id="UP000239724">
    <property type="component" value="Unassembled WGS sequence"/>
</dbReference>
<organism evidence="1 2">
    <name type="scientific">Rhodopila globiformis</name>
    <name type="common">Rhodopseudomonas globiformis</name>
    <dbReference type="NCBI Taxonomy" id="1071"/>
    <lineage>
        <taxon>Bacteria</taxon>
        <taxon>Pseudomonadati</taxon>
        <taxon>Pseudomonadota</taxon>
        <taxon>Alphaproteobacteria</taxon>
        <taxon>Acetobacterales</taxon>
        <taxon>Acetobacteraceae</taxon>
        <taxon>Rhodopila</taxon>
    </lineage>
</organism>
<comment type="caution">
    <text evidence="1">The sequence shown here is derived from an EMBL/GenBank/DDBJ whole genome shotgun (WGS) entry which is preliminary data.</text>
</comment>
<name>A0A2S6N0H0_RHOGL</name>
<sequence>MLSAFDADLAGKIKDVLKLEHPSIRSQHSDEAIAAGLGFRTYNGLRAALDTAAVACDPVPNIPGTVCRRIDDDAFRRRVQTLAGIDLPPGAFLEAVLRACPAVACGEDAHERMLVAIAHGVSANYIRRILGGRYHPVIGVIEFIRFHHDADCPVSWNNGVAANLVFHNTDNKLFSPISGSSEKHVNQMRIDDKDLLLPLYRRELAAMSRLAREAAHAIAGDLSRLPECGRLLETSWGTRYAVEVAMPCCDVKRRAYGAR</sequence>
<dbReference type="RefSeq" id="WP_104521563.1">
    <property type="nucleotide sequence ID" value="NZ_NHRY01000248.1"/>
</dbReference>
<dbReference type="EMBL" id="NHRY01000248">
    <property type="protein sequence ID" value="PPQ28123.1"/>
    <property type="molecule type" value="Genomic_DNA"/>
</dbReference>
<evidence type="ECO:0000313" key="2">
    <source>
        <dbReference type="Proteomes" id="UP000239724"/>
    </source>
</evidence>
<proteinExistence type="predicted"/>
<reference evidence="1 2" key="1">
    <citation type="journal article" date="2018" name="Arch. Microbiol.">
        <title>New insights into the metabolic potential of the phototrophic purple bacterium Rhodopila globiformis DSM 161(T) from its draft genome sequence and evidence for a vanadium-dependent nitrogenase.</title>
        <authorList>
            <person name="Imhoff J.F."/>
            <person name="Rahn T."/>
            <person name="Kunzel S."/>
            <person name="Neulinger S.C."/>
        </authorList>
    </citation>
    <scope>NUCLEOTIDE SEQUENCE [LARGE SCALE GENOMIC DNA]</scope>
    <source>
        <strain evidence="1 2">DSM 161</strain>
    </source>
</reference>
<evidence type="ECO:0000313" key="1">
    <source>
        <dbReference type="EMBL" id="PPQ28123.1"/>
    </source>
</evidence>